<dbReference type="InterPro" id="IPR002109">
    <property type="entry name" value="Glutaredoxin"/>
</dbReference>
<feature type="transmembrane region" description="Helical" evidence="1">
    <location>
        <begin position="100"/>
        <end position="120"/>
    </location>
</feature>
<comment type="caution">
    <text evidence="3">The sequence shown here is derived from an EMBL/GenBank/DDBJ whole genome shotgun (WGS) entry which is preliminary data.</text>
</comment>
<feature type="domain" description="Glutaredoxin" evidence="2">
    <location>
        <begin position="33"/>
        <end position="78"/>
    </location>
</feature>
<dbReference type="PANTHER" id="PTHR15887">
    <property type="entry name" value="TRANSMEMBRANE PROTEIN 69"/>
    <property type="match status" value="1"/>
</dbReference>
<feature type="transmembrane region" description="Helical" evidence="1">
    <location>
        <begin position="157"/>
        <end position="187"/>
    </location>
</feature>
<dbReference type="AlphaFoldDB" id="A0A6N7QS11"/>
<keyword evidence="1" id="KW-1133">Transmembrane helix</keyword>
<evidence type="ECO:0000313" key="3">
    <source>
        <dbReference type="EMBL" id="MRH78792.1"/>
    </source>
</evidence>
<dbReference type="InterPro" id="IPR036249">
    <property type="entry name" value="Thioredoxin-like_sf"/>
</dbReference>
<dbReference type="SUPFAM" id="SSF52833">
    <property type="entry name" value="Thioredoxin-like"/>
    <property type="match status" value="1"/>
</dbReference>
<reference evidence="3 4" key="1">
    <citation type="submission" date="2019-11" db="EMBL/GenBank/DDBJ databases">
        <authorList>
            <person name="Zhang X.Y."/>
        </authorList>
    </citation>
    <scope>NUCLEOTIDE SEQUENCE [LARGE SCALE GENOMIC DNA]</scope>
    <source>
        <strain evidence="3 4">C176</strain>
    </source>
</reference>
<gene>
    <name evidence="3" type="ORF">GH984_08740</name>
</gene>
<name>A0A6N7QS11_9GAMM</name>
<keyword evidence="1" id="KW-0472">Membrane</keyword>
<dbReference type="Pfam" id="PF11911">
    <property type="entry name" value="DUF3429"/>
    <property type="match status" value="1"/>
</dbReference>
<organism evidence="3 4">
    <name type="scientific">Spiribacter salilacus</name>
    <dbReference type="NCBI Taxonomy" id="2664894"/>
    <lineage>
        <taxon>Bacteria</taxon>
        <taxon>Pseudomonadati</taxon>
        <taxon>Pseudomonadota</taxon>
        <taxon>Gammaproteobacteria</taxon>
        <taxon>Chromatiales</taxon>
        <taxon>Ectothiorhodospiraceae</taxon>
        <taxon>Spiribacter</taxon>
    </lineage>
</organism>
<protein>
    <submittedName>
        <fullName evidence="3">DUF3429 family protein</fullName>
    </submittedName>
</protein>
<dbReference type="EMBL" id="WJPP01000004">
    <property type="protein sequence ID" value="MRH78792.1"/>
    <property type="molecule type" value="Genomic_DNA"/>
</dbReference>
<evidence type="ECO:0000313" key="4">
    <source>
        <dbReference type="Proteomes" id="UP000433788"/>
    </source>
</evidence>
<feature type="transmembrane region" description="Helical" evidence="1">
    <location>
        <begin position="207"/>
        <end position="231"/>
    </location>
</feature>
<dbReference type="CDD" id="cd02066">
    <property type="entry name" value="GRX_family"/>
    <property type="match status" value="1"/>
</dbReference>
<dbReference type="Proteomes" id="UP000433788">
    <property type="component" value="Unassembled WGS sequence"/>
</dbReference>
<keyword evidence="1" id="KW-0812">Transmembrane</keyword>
<accession>A0A6N7QS11</accession>
<proteinExistence type="predicted"/>
<dbReference type="Gene3D" id="3.40.30.10">
    <property type="entry name" value="Glutaredoxin"/>
    <property type="match status" value="1"/>
</dbReference>
<evidence type="ECO:0000256" key="1">
    <source>
        <dbReference type="SAM" id="Phobius"/>
    </source>
</evidence>
<dbReference type="PANTHER" id="PTHR15887:SF1">
    <property type="entry name" value="TRANSMEMBRANE PROTEIN 69"/>
    <property type="match status" value="1"/>
</dbReference>
<dbReference type="InterPro" id="IPR021836">
    <property type="entry name" value="DUF3429"/>
</dbReference>
<keyword evidence="4" id="KW-1185">Reference proteome</keyword>
<sequence length="234" mass="25380">MSHEAEIAKLLRSEEVVIFHSPVTDLGGLEEVLEQSGRTWRTVELGMGSADSRDFFAALKARTGLQTLPQIFIDGRFVGGLRAGQEALMKRASAVSAAKWMGYLGLLPFIFAALGVWFGLPWVTSVLAAYGAVILSFVGAIHWGFAMTQRGVRPEVFYASVVPALVAWGALLTPKIIGLPLLAAGFIGWRLWEQRDTGPLLPGWFRAMRTVLTIGAVASLLLGWAALLPFISRV</sequence>
<dbReference type="RefSeq" id="WP_153719818.1">
    <property type="nucleotide sequence ID" value="NZ_WJPP01000004.1"/>
</dbReference>
<evidence type="ECO:0000259" key="2">
    <source>
        <dbReference type="Pfam" id="PF00462"/>
    </source>
</evidence>
<feature type="transmembrane region" description="Helical" evidence="1">
    <location>
        <begin position="126"/>
        <end position="145"/>
    </location>
</feature>
<dbReference type="PROSITE" id="PS51354">
    <property type="entry name" value="GLUTAREDOXIN_2"/>
    <property type="match status" value="1"/>
</dbReference>
<dbReference type="Pfam" id="PF00462">
    <property type="entry name" value="Glutaredoxin"/>
    <property type="match status" value="1"/>
</dbReference>